<keyword evidence="1" id="KW-0472">Membrane</keyword>
<evidence type="ECO:0000313" key="3">
    <source>
        <dbReference type="Proteomes" id="UP000799753"/>
    </source>
</evidence>
<keyword evidence="3" id="KW-1185">Reference proteome</keyword>
<protein>
    <submittedName>
        <fullName evidence="2">Uncharacterized protein</fullName>
    </submittedName>
</protein>
<keyword evidence="1" id="KW-0812">Transmembrane</keyword>
<evidence type="ECO:0000313" key="2">
    <source>
        <dbReference type="EMBL" id="KAF2643963.1"/>
    </source>
</evidence>
<name>A0A6A6SB27_9PLEO</name>
<dbReference type="EMBL" id="MU006779">
    <property type="protein sequence ID" value="KAF2643963.1"/>
    <property type="molecule type" value="Genomic_DNA"/>
</dbReference>
<feature type="transmembrane region" description="Helical" evidence="1">
    <location>
        <begin position="83"/>
        <end position="103"/>
    </location>
</feature>
<keyword evidence="1" id="KW-1133">Transmembrane helix</keyword>
<accession>A0A6A6SB27</accession>
<dbReference type="AlphaFoldDB" id="A0A6A6SB27"/>
<proteinExistence type="predicted"/>
<organism evidence="2 3">
    <name type="scientific">Massarina eburnea CBS 473.64</name>
    <dbReference type="NCBI Taxonomy" id="1395130"/>
    <lineage>
        <taxon>Eukaryota</taxon>
        <taxon>Fungi</taxon>
        <taxon>Dikarya</taxon>
        <taxon>Ascomycota</taxon>
        <taxon>Pezizomycotina</taxon>
        <taxon>Dothideomycetes</taxon>
        <taxon>Pleosporomycetidae</taxon>
        <taxon>Pleosporales</taxon>
        <taxon>Massarineae</taxon>
        <taxon>Massarinaceae</taxon>
        <taxon>Massarina</taxon>
    </lineage>
</organism>
<dbReference type="Proteomes" id="UP000799753">
    <property type="component" value="Unassembled WGS sequence"/>
</dbReference>
<feature type="transmembrane region" description="Helical" evidence="1">
    <location>
        <begin position="39"/>
        <end position="63"/>
    </location>
</feature>
<sequence length="116" mass="13927">MATQMRSYLYLYIIVHVRTVINNKYSHPQKDETFHRRRMIFAILYFSIAIPSRIIFTCIYASYFRIAELPTTAYLHYNPPTMHHIHICIQYILLFLFSCLTSLKPHPTPRHSHTNR</sequence>
<evidence type="ECO:0000256" key="1">
    <source>
        <dbReference type="SAM" id="Phobius"/>
    </source>
</evidence>
<gene>
    <name evidence="2" type="ORF">P280DRAFT_222370</name>
</gene>
<reference evidence="2" key="1">
    <citation type="journal article" date="2020" name="Stud. Mycol.">
        <title>101 Dothideomycetes genomes: a test case for predicting lifestyles and emergence of pathogens.</title>
        <authorList>
            <person name="Haridas S."/>
            <person name="Albert R."/>
            <person name="Binder M."/>
            <person name="Bloem J."/>
            <person name="Labutti K."/>
            <person name="Salamov A."/>
            <person name="Andreopoulos B."/>
            <person name="Baker S."/>
            <person name="Barry K."/>
            <person name="Bills G."/>
            <person name="Bluhm B."/>
            <person name="Cannon C."/>
            <person name="Castanera R."/>
            <person name="Culley D."/>
            <person name="Daum C."/>
            <person name="Ezra D."/>
            <person name="Gonzalez J."/>
            <person name="Henrissat B."/>
            <person name="Kuo A."/>
            <person name="Liang C."/>
            <person name="Lipzen A."/>
            <person name="Lutzoni F."/>
            <person name="Magnuson J."/>
            <person name="Mondo S."/>
            <person name="Nolan M."/>
            <person name="Ohm R."/>
            <person name="Pangilinan J."/>
            <person name="Park H.-J."/>
            <person name="Ramirez L."/>
            <person name="Alfaro M."/>
            <person name="Sun H."/>
            <person name="Tritt A."/>
            <person name="Yoshinaga Y."/>
            <person name="Zwiers L.-H."/>
            <person name="Turgeon B."/>
            <person name="Goodwin S."/>
            <person name="Spatafora J."/>
            <person name="Crous P."/>
            <person name="Grigoriev I."/>
        </authorList>
    </citation>
    <scope>NUCLEOTIDE SEQUENCE</scope>
    <source>
        <strain evidence="2">CBS 473.64</strain>
    </source>
</reference>